<dbReference type="Proteomes" id="UP000295765">
    <property type="component" value="Unassembled WGS sequence"/>
</dbReference>
<gene>
    <name evidence="2" type="ORF">EV699_11961</name>
</gene>
<sequence>MPEPARRSRVLCYVQHLLGIGHLARVSRIAQALAAQGAEVTVLSGGMPVPGFPGAGVALVQLPPLRAAGGGDFSTLVDAAGQPVDAAFLDARRAALLDAFARLAPDVLVIEAFPFGRRPLRFELLPLLAAAHARTPRPRVVCSVRDIVQASRKPGRAEETVATLDAHFDQVLVHGDPRLCRFEASFPLAARLTPRLAYTGLVAGPRVAPAAAAVVLVSAGGGAVGTALLGAALAARAATRLAAAPWLLLAGPNTPDAALHALRAAAPAGVGVERFRPDFPALLAGAAVSVSQAGYNTVCDVLRAGCRAVLVPYAEDGETEQAARAAHLAARGLAQVPAATDPAALARAIDAALAAPAPPPDGGLDLDGAAASARRLLQAGFTPD</sequence>
<organism evidence="2 3">
    <name type="scientific">Plasticicumulans lactativorans</name>
    <dbReference type="NCBI Taxonomy" id="1133106"/>
    <lineage>
        <taxon>Bacteria</taxon>
        <taxon>Pseudomonadati</taxon>
        <taxon>Pseudomonadota</taxon>
        <taxon>Gammaproteobacteria</taxon>
        <taxon>Candidatus Competibacteraceae</taxon>
        <taxon>Plasticicumulans</taxon>
    </lineage>
</organism>
<dbReference type="OrthoDB" id="503443at2"/>
<dbReference type="GO" id="GO:0016758">
    <property type="term" value="F:hexosyltransferase activity"/>
    <property type="evidence" value="ECO:0007669"/>
    <property type="project" value="InterPro"/>
</dbReference>
<keyword evidence="2" id="KW-0808">Transferase</keyword>
<dbReference type="SUPFAM" id="SSF53756">
    <property type="entry name" value="UDP-Glycosyltransferase/glycogen phosphorylase"/>
    <property type="match status" value="1"/>
</dbReference>
<evidence type="ECO:0000313" key="3">
    <source>
        <dbReference type="Proteomes" id="UP000295765"/>
    </source>
</evidence>
<protein>
    <submittedName>
        <fullName evidence="2">Putative glycosyltransferase</fullName>
    </submittedName>
</protein>
<dbReference type="Gene3D" id="3.40.50.2000">
    <property type="entry name" value="Glycogen Phosphorylase B"/>
    <property type="match status" value="1"/>
</dbReference>
<evidence type="ECO:0000313" key="2">
    <source>
        <dbReference type="EMBL" id="TCO79604.1"/>
    </source>
</evidence>
<dbReference type="AlphaFoldDB" id="A0A4R2KZP4"/>
<proteinExistence type="predicted"/>
<dbReference type="EMBL" id="SLWY01000019">
    <property type="protein sequence ID" value="TCO79604.1"/>
    <property type="molecule type" value="Genomic_DNA"/>
</dbReference>
<dbReference type="PANTHER" id="PTHR21015">
    <property type="entry name" value="UDP-N-ACETYLGLUCOSAMINE--N-ACETYLMURAMYL-(PENTAPEPTIDE) PYROPHOSPHORYL-UNDECAPRENOL N-ACETYLGLUCOSAMINE TRANSFERASE 1"/>
    <property type="match status" value="1"/>
</dbReference>
<keyword evidence="3" id="KW-1185">Reference proteome</keyword>
<dbReference type="RefSeq" id="WP_132544711.1">
    <property type="nucleotide sequence ID" value="NZ_SLWY01000019.1"/>
</dbReference>
<evidence type="ECO:0000259" key="1">
    <source>
        <dbReference type="Pfam" id="PF04101"/>
    </source>
</evidence>
<dbReference type="PANTHER" id="PTHR21015:SF28">
    <property type="entry name" value="SLL1722 PROTEIN"/>
    <property type="match status" value="1"/>
</dbReference>
<comment type="caution">
    <text evidence="2">The sequence shown here is derived from an EMBL/GenBank/DDBJ whole genome shotgun (WGS) entry which is preliminary data.</text>
</comment>
<reference evidence="2 3" key="1">
    <citation type="submission" date="2019-03" db="EMBL/GenBank/DDBJ databases">
        <title>Genomic Encyclopedia of Type Strains, Phase IV (KMG-IV): sequencing the most valuable type-strain genomes for metagenomic binning, comparative biology and taxonomic classification.</title>
        <authorList>
            <person name="Goeker M."/>
        </authorList>
    </citation>
    <scope>NUCLEOTIDE SEQUENCE [LARGE SCALE GENOMIC DNA]</scope>
    <source>
        <strain evidence="2 3">DSM 25287</strain>
    </source>
</reference>
<dbReference type="InterPro" id="IPR007235">
    <property type="entry name" value="Glyco_trans_28_C"/>
</dbReference>
<feature type="domain" description="Glycosyl transferase family 28 C-terminal" evidence="1">
    <location>
        <begin position="270"/>
        <end position="339"/>
    </location>
</feature>
<dbReference type="Pfam" id="PF04101">
    <property type="entry name" value="Glyco_tran_28_C"/>
    <property type="match status" value="1"/>
</dbReference>
<accession>A0A4R2KZP4</accession>
<name>A0A4R2KZP4_9GAMM</name>